<name>A0A0F2M4Y0_SPOSC</name>
<dbReference type="EMBL" id="AXCR01000007">
    <property type="protein sequence ID" value="KJR84677.1"/>
    <property type="molecule type" value="Genomic_DNA"/>
</dbReference>
<evidence type="ECO:0000256" key="1">
    <source>
        <dbReference type="SAM" id="MobiDB-lite"/>
    </source>
</evidence>
<sequence length="85" mass="8868">MNSNTHCGSQKSVCRETRPARGFTPSSNPVTYIVPFNGLRATSTGAGIGLVTGRGGNVGRSGHGRMGAQRPGELADWCCHASHVE</sequence>
<dbReference type="VEuPathDB" id="FungiDB:SPSK_10165"/>
<dbReference type="AlphaFoldDB" id="A0A0F2M4Y0"/>
<protein>
    <submittedName>
        <fullName evidence="2">Uncharacterized protein</fullName>
    </submittedName>
</protein>
<gene>
    <name evidence="2" type="ORF">SPSK_10165</name>
</gene>
<proteinExistence type="predicted"/>
<accession>A0A0F2M4Y0</accession>
<dbReference type="KEGG" id="ssck:SPSK_10165"/>
<feature type="compositionally biased region" description="Polar residues" evidence="1">
    <location>
        <begin position="1"/>
        <end position="12"/>
    </location>
</feature>
<comment type="caution">
    <text evidence="2">The sequence shown here is derived from an EMBL/GenBank/DDBJ whole genome shotgun (WGS) entry which is preliminary data.</text>
</comment>
<dbReference type="GeneID" id="27671993"/>
<reference evidence="2 3" key="1">
    <citation type="journal article" date="2014" name="BMC Genomics">
        <title>Comparative genomics of the major fungal agents of human and animal Sporotrichosis: Sporothrix schenckii and Sporothrix brasiliensis.</title>
        <authorList>
            <person name="Teixeira M.M."/>
            <person name="de Almeida L.G."/>
            <person name="Kubitschek-Barreira P."/>
            <person name="Alves F.L."/>
            <person name="Kioshima E.S."/>
            <person name="Abadio A.K."/>
            <person name="Fernandes L."/>
            <person name="Derengowski L.S."/>
            <person name="Ferreira K.S."/>
            <person name="Souza R.C."/>
            <person name="Ruiz J.C."/>
            <person name="de Andrade N.C."/>
            <person name="Paes H.C."/>
            <person name="Nicola A.M."/>
            <person name="Albuquerque P."/>
            <person name="Gerber A.L."/>
            <person name="Martins V.P."/>
            <person name="Peconick L.D."/>
            <person name="Neto A.V."/>
            <person name="Chaucanez C.B."/>
            <person name="Silva P.A."/>
            <person name="Cunha O.L."/>
            <person name="de Oliveira F.F."/>
            <person name="dos Santos T.C."/>
            <person name="Barros A.L."/>
            <person name="Soares M.A."/>
            <person name="de Oliveira L.M."/>
            <person name="Marini M.M."/>
            <person name="Villalobos-Duno H."/>
            <person name="Cunha M.M."/>
            <person name="de Hoog S."/>
            <person name="da Silveira J.F."/>
            <person name="Henrissat B."/>
            <person name="Nino-Vega G.A."/>
            <person name="Cisalpino P.S."/>
            <person name="Mora-Montes H.M."/>
            <person name="Almeida S.R."/>
            <person name="Stajich J.E."/>
            <person name="Lopes-Bezerra L.M."/>
            <person name="Vasconcelos A.T."/>
            <person name="Felipe M.S."/>
        </authorList>
    </citation>
    <scope>NUCLEOTIDE SEQUENCE [LARGE SCALE GENOMIC DNA]</scope>
    <source>
        <strain evidence="2 3">1099-18</strain>
    </source>
</reference>
<reference evidence="2 3" key="2">
    <citation type="journal article" date="2015" name="Eukaryot. Cell">
        <title>Asexual propagation of a virulent clone complex in a human and feline outbreak of sporotrichosis.</title>
        <authorList>
            <person name="Teixeira Mde M."/>
            <person name="Rodrigues A.M."/>
            <person name="Tsui C.K."/>
            <person name="de Almeida L.G."/>
            <person name="Van Diepeningen A.D."/>
            <person name="van den Ende B.G."/>
            <person name="Fernandes G.F."/>
            <person name="Kano R."/>
            <person name="Hamelin R.C."/>
            <person name="Lopes-Bezerra L.M."/>
            <person name="Vasconcelos A.T."/>
            <person name="de Hoog S."/>
            <person name="de Camargo Z.P."/>
            <person name="Felipe M.S."/>
        </authorList>
    </citation>
    <scope>NUCLEOTIDE SEQUENCE [LARGE SCALE GENOMIC DNA]</scope>
    <source>
        <strain evidence="2 3">1099-18</strain>
    </source>
</reference>
<evidence type="ECO:0000313" key="2">
    <source>
        <dbReference type="EMBL" id="KJR84677.1"/>
    </source>
</evidence>
<organism evidence="2 3">
    <name type="scientific">Sporothrix schenckii 1099-18</name>
    <dbReference type="NCBI Taxonomy" id="1397361"/>
    <lineage>
        <taxon>Eukaryota</taxon>
        <taxon>Fungi</taxon>
        <taxon>Dikarya</taxon>
        <taxon>Ascomycota</taxon>
        <taxon>Pezizomycotina</taxon>
        <taxon>Sordariomycetes</taxon>
        <taxon>Sordariomycetidae</taxon>
        <taxon>Ophiostomatales</taxon>
        <taxon>Ophiostomataceae</taxon>
        <taxon>Sporothrix</taxon>
    </lineage>
</organism>
<feature type="region of interest" description="Disordered" evidence="1">
    <location>
        <begin position="1"/>
        <end position="27"/>
    </location>
</feature>
<dbReference type="Proteomes" id="UP000033710">
    <property type="component" value="Unassembled WGS sequence"/>
</dbReference>
<evidence type="ECO:0000313" key="3">
    <source>
        <dbReference type="Proteomes" id="UP000033710"/>
    </source>
</evidence>
<dbReference type="RefSeq" id="XP_016587353.1">
    <property type="nucleotide sequence ID" value="XM_016736716.1"/>
</dbReference>